<accession>A0A4Y2Q4D2</accession>
<comment type="caution">
    <text evidence="1">The sequence shown here is derived from an EMBL/GenBank/DDBJ whole genome shotgun (WGS) entry which is preliminary data.</text>
</comment>
<dbReference type="EMBL" id="BGPR01012926">
    <property type="protein sequence ID" value="GBN58419.1"/>
    <property type="molecule type" value="Genomic_DNA"/>
</dbReference>
<keyword evidence="2" id="KW-1185">Reference proteome</keyword>
<evidence type="ECO:0000313" key="1">
    <source>
        <dbReference type="EMBL" id="GBN58419.1"/>
    </source>
</evidence>
<reference evidence="1 2" key="1">
    <citation type="journal article" date="2019" name="Sci. Rep.">
        <title>Orb-weaving spider Araneus ventricosus genome elucidates the spidroin gene catalogue.</title>
        <authorList>
            <person name="Kono N."/>
            <person name="Nakamura H."/>
            <person name="Ohtoshi R."/>
            <person name="Moran D.A.P."/>
            <person name="Shinohara A."/>
            <person name="Yoshida Y."/>
            <person name="Fujiwara M."/>
            <person name="Mori M."/>
            <person name="Tomita M."/>
            <person name="Arakawa K."/>
        </authorList>
    </citation>
    <scope>NUCLEOTIDE SEQUENCE [LARGE SCALE GENOMIC DNA]</scope>
</reference>
<sequence length="96" mass="10912">MVVRYSTFLTEDRFNYQVEVDKELHLVFPAPTGEVDTRPVELEPSNAMTPEQRSESSTVNPNTVVSVPTAFALRRSTRVRKAPDRLKLGLFKFVSN</sequence>
<organism evidence="1 2">
    <name type="scientific">Araneus ventricosus</name>
    <name type="common">Orbweaver spider</name>
    <name type="synonym">Epeira ventricosa</name>
    <dbReference type="NCBI Taxonomy" id="182803"/>
    <lineage>
        <taxon>Eukaryota</taxon>
        <taxon>Metazoa</taxon>
        <taxon>Ecdysozoa</taxon>
        <taxon>Arthropoda</taxon>
        <taxon>Chelicerata</taxon>
        <taxon>Arachnida</taxon>
        <taxon>Araneae</taxon>
        <taxon>Araneomorphae</taxon>
        <taxon>Entelegynae</taxon>
        <taxon>Araneoidea</taxon>
        <taxon>Araneidae</taxon>
        <taxon>Araneus</taxon>
    </lineage>
</organism>
<dbReference type="AlphaFoldDB" id="A0A4Y2Q4D2"/>
<proteinExistence type="predicted"/>
<dbReference type="Proteomes" id="UP000499080">
    <property type="component" value="Unassembled WGS sequence"/>
</dbReference>
<name>A0A4Y2Q4D2_ARAVE</name>
<evidence type="ECO:0000313" key="2">
    <source>
        <dbReference type="Proteomes" id="UP000499080"/>
    </source>
</evidence>
<protein>
    <submittedName>
        <fullName evidence="1">Uncharacterized protein</fullName>
    </submittedName>
</protein>
<gene>
    <name evidence="1" type="ORF">AVEN_190685_1</name>
</gene>